<dbReference type="InterPro" id="IPR047057">
    <property type="entry name" value="MerR_fam"/>
</dbReference>
<dbReference type="Proteomes" id="UP000681340">
    <property type="component" value="Unassembled WGS sequence"/>
</dbReference>
<dbReference type="PANTHER" id="PTHR30204:SF97">
    <property type="entry name" value="MERR FAMILY REGULATORY PROTEIN"/>
    <property type="match status" value="1"/>
</dbReference>
<dbReference type="GO" id="GO:0003677">
    <property type="term" value="F:DNA binding"/>
    <property type="evidence" value="ECO:0007669"/>
    <property type="project" value="UniProtKB-KW"/>
</dbReference>
<proteinExistence type="predicted"/>
<keyword evidence="1" id="KW-0238">DNA-binding</keyword>
<organism evidence="3 4">
    <name type="scientific">Actinoplanes auranticolor</name>
    <dbReference type="NCBI Taxonomy" id="47988"/>
    <lineage>
        <taxon>Bacteria</taxon>
        <taxon>Bacillati</taxon>
        <taxon>Actinomycetota</taxon>
        <taxon>Actinomycetes</taxon>
        <taxon>Micromonosporales</taxon>
        <taxon>Micromonosporaceae</taxon>
        <taxon>Actinoplanes</taxon>
    </lineage>
</organism>
<dbReference type="SMART" id="SM00422">
    <property type="entry name" value="HTH_MERR"/>
    <property type="match status" value="1"/>
</dbReference>
<reference evidence="3" key="1">
    <citation type="submission" date="2021-03" db="EMBL/GenBank/DDBJ databases">
        <title>Whole genome shotgun sequence of Actinoplanes auranticolor NBRC 12245.</title>
        <authorList>
            <person name="Komaki H."/>
            <person name="Tamura T."/>
        </authorList>
    </citation>
    <scope>NUCLEOTIDE SEQUENCE</scope>
    <source>
        <strain evidence="3">NBRC 12245</strain>
    </source>
</reference>
<evidence type="ECO:0000256" key="1">
    <source>
        <dbReference type="ARBA" id="ARBA00023125"/>
    </source>
</evidence>
<dbReference type="EMBL" id="BOQL01000024">
    <property type="protein sequence ID" value="GIM68000.1"/>
    <property type="molecule type" value="Genomic_DNA"/>
</dbReference>
<gene>
    <name evidence="3" type="ORF">Aau02nite_29690</name>
</gene>
<dbReference type="PROSITE" id="PS50937">
    <property type="entry name" value="HTH_MERR_2"/>
    <property type="match status" value="1"/>
</dbReference>
<dbReference type="CDD" id="cd01282">
    <property type="entry name" value="HTH_MerR-like_sg3"/>
    <property type="match status" value="1"/>
</dbReference>
<evidence type="ECO:0000313" key="4">
    <source>
        <dbReference type="Proteomes" id="UP000681340"/>
    </source>
</evidence>
<dbReference type="PRINTS" id="PR00040">
    <property type="entry name" value="HTHMERR"/>
</dbReference>
<name>A0A919SAN9_9ACTN</name>
<dbReference type="Gene3D" id="1.10.1660.10">
    <property type="match status" value="1"/>
</dbReference>
<dbReference type="RefSeq" id="WP_212988970.1">
    <property type="nucleotide sequence ID" value="NZ_BAABEA010000008.1"/>
</dbReference>
<protein>
    <submittedName>
        <fullName evidence="3">MerR family transcriptional regulator</fullName>
    </submittedName>
</protein>
<dbReference type="InterPro" id="IPR000551">
    <property type="entry name" value="MerR-type_HTH_dom"/>
</dbReference>
<feature type="domain" description="HTH merR-type" evidence="2">
    <location>
        <begin position="1"/>
        <end position="68"/>
    </location>
</feature>
<evidence type="ECO:0000259" key="2">
    <source>
        <dbReference type="PROSITE" id="PS50937"/>
    </source>
</evidence>
<dbReference type="AlphaFoldDB" id="A0A919SAN9"/>
<sequence length="119" mass="13043">MRIGELSARTGASTRSIRYYEEQGLLTSVRSGSGQRTYPEAAVERVLLIRRLFDAGIGSRTMSDLLPCLSDPAIRTPWLTDRLRAERERIVAEITELTATVAALDAVIGDLAMPGTPPR</sequence>
<keyword evidence="4" id="KW-1185">Reference proteome</keyword>
<dbReference type="GO" id="GO:0003700">
    <property type="term" value="F:DNA-binding transcription factor activity"/>
    <property type="evidence" value="ECO:0007669"/>
    <property type="project" value="InterPro"/>
</dbReference>
<dbReference type="SUPFAM" id="SSF46955">
    <property type="entry name" value="Putative DNA-binding domain"/>
    <property type="match status" value="1"/>
</dbReference>
<accession>A0A919SAN9</accession>
<comment type="caution">
    <text evidence="3">The sequence shown here is derived from an EMBL/GenBank/DDBJ whole genome shotgun (WGS) entry which is preliminary data.</text>
</comment>
<dbReference type="Pfam" id="PF13411">
    <property type="entry name" value="MerR_1"/>
    <property type="match status" value="1"/>
</dbReference>
<evidence type="ECO:0000313" key="3">
    <source>
        <dbReference type="EMBL" id="GIM68000.1"/>
    </source>
</evidence>
<dbReference type="PANTHER" id="PTHR30204">
    <property type="entry name" value="REDOX-CYCLING DRUG-SENSING TRANSCRIPTIONAL ACTIVATOR SOXR"/>
    <property type="match status" value="1"/>
</dbReference>
<dbReference type="InterPro" id="IPR009061">
    <property type="entry name" value="DNA-bd_dom_put_sf"/>
</dbReference>